<reference evidence="1" key="1">
    <citation type="submission" date="2018-04" db="EMBL/GenBank/DDBJ databases">
        <title>Whole genome sequencing of Hypsizygus marmoreus.</title>
        <authorList>
            <person name="Choi I.-G."/>
            <person name="Min B."/>
            <person name="Kim J.-G."/>
            <person name="Kim S."/>
            <person name="Oh Y.-L."/>
            <person name="Kong W.-S."/>
            <person name="Park H."/>
            <person name="Jeong J."/>
            <person name="Song E.-S."/>
        </authorList>
    </citation>
    <scope>NUCLEOTIDE SEQUENCE [LARGE SCALE GENOMIC DNA]</scope>
    <source>
        <strain evidence="1">51987-8</strain>
    </source>
</reference>
<dbReference type="EMBL" id="LUEZ02000058">
    <property type="protein sequence ID" value="RDB20714.1"/>
    <property type="molecule type" value="Genomic_DNA"/>
</dbReference>
<keyword evidence="2" id="KW-1185">Reference proteome</keyword>
<dbReference type="Proteomes" id="UP000076154">
    <property type="component" value="Unassembled WGS sequence"/>
</dbReference>
<name>A0A369JMU6_HYPMA</name>
<accession>A0A369JMU6</accession>
<comment type="caution">
    <text evidence="1">The sequence shown here is derived from an EMBL/GenBank/DDBJ whole genome shotgun (WGS) entry which is preliminary data.</text>
</comment>
<sequence length="168" mass="18938">MFAPLSARRPCELLLTTSAIIQSRHWMRRRREVGVCTMERRVDDEGLSLIPPASDVLLLYILARIIPSIPATAPLPLHPASPTTFNFFISHLRQGDRPFRSHASCSLLKFRLRIMASLFQYTHNLSFGHPHLIPSLVRPYLSARFDLSEFTSPEGALGPNRTGICFDG</sequence>
<organism evidence="1 2">
    <name type="scientific">Hypsizygus marmoreus</name>
    <name type="common">White beech mushroom</name>
    <name type="synonym">Agaricus marmoreus</name>
    <dbReference type="NCBI Taxonomy" id="39966"/>
    <lineage>
        <taxon>Eukaryota</taxon>
        <taxon>Fungi</taxon>
        <taxon>Dikarya</taxon>
        <taxon>Basidiomycota</taxon>
        <taxon>Agaricomycotina</taxon>
        <taxon>Agaricomycetes</taxon>
        <taxon>Agaricomycetidae</taxon>
        <taxon>Agaricales</taxon>
        <taxon>Tricholomatineae</taxon>
        <taxon>Lyophyllaceae</taxon>
        <taxon>Hypsizygus</taxon>
    </lineage>
</organism>
<evidence type="ECO:0000313" key="2">
    <source>
        <dbReference type="Proteomes" id="UP000076154"/>
    </source>
</evidence>
<dbReference type="AlphaFoldDB" id="A0A369JMU6"/>
<protein>
    <submittedName>
        <fullName evidence="1">Uncharacterized protein</fullName>
    </submittedName>
</protein>
<proteinExistence type="predicted"/>
<evidence type="ECO:0000313" key="1">
    <source>
        <dbReference type="EMBL" id="RDB20714.1"/>
    </source>
</evidence>
<gene>
    <name evidence="1" type="ORF">Hypma_012146</name>
</gene>
<dbReference type="InParanoid" id="A0A369JMU6"/>